<evidence type="ECO:0000256" key="21">
    <source>
        <dbReference type="PROSITE-ProRule" id="PRU10141"/>
    </source>
</evidence>
<evidence type="ECO:0000256" key="20">
    <source>
        <dbReference type="ARBA" id="ARBA00048679"/>
    </source>
</evidence>
<feature type="domain" description="Protein kinase" evidence="22">
    <location>
        <begin position="787"/>
        <end position="1056"/>
    </location>
</feature>
<dbReference type="InterPro" id="IPR050647">
    <property type="entry name" value="Plant_LRR-RLKs"/>
</dbReference>
<dbReference type="InterPro" id="IPR013210">
    <property type="entry name" value="LRR_N_plant-typ"/>
</dbReference>
<dbReference type="PROSITE" id="PS50011">
    <property type="entry name" value="PROTEIN_KINASE_DOM"/>
    <property type="match status" value="1"/>
</dbReference>
<dbReference type="PROSITE" id="PS00108">
    <property type="entry name" value="PROTEIN_KINASE_ST"/>
    <property type="match status" value="1"/>
</dbReference>
<evidence type="ECO:0000256" key="17">
    <source>
        <dbReference type="ARBA" id="ARBA00023170"/>
    </source>
</evidence>
<evidence type="ECO:0000256" key="10">
    <source>
        <dbReference type="ARBA" id="ARBA00022729"/>
    </source>
</evidence>
<dbReference type="SUPFAM" id="SSF52047">
    <property type="entry name" value="RNI-like"/>
    <property type="match status" value="1"/>
</dbReference>
<dbReference type="GO" id="GO:0004674">
    <property type="term" value="F:protein serine/threonine kinase activity"/>
    <property type="evidence" value="ECO:0007669"/>
    <property type="project" value="UniProtKB-KW"/>
</dbReference>
<evidence type="ECO:0000259" key="22">
    <source>
        <dbReference type="PROSITE" id="PS50011"/>
    </source>
</evidence>
<comment type="similarity">
    <text evidence="2">Belongs to the protein kinase superfamily. Ser/Thr protein kinase family.</text>
</comment>
<dbReference type="Pfam" id="PF08263">
    <property type="entry name" value="LRRNT_2"/>
    <property type="match status" value="1"/>
</dbReference>
<dbReference type="InterPro" id="IPR032675">
    <property type="entry name" value="LRR_dom_sf"/>
</dbReference>
<evidence type="ECO:0000256" key="16">
    <source>
        <dbReference type="ARBA" id="ARBA00023136"/>
    </source>
</evidence>
<dbReference type="EC" id="2.7.11.1" evidence="3"/>
<evidence type="ECO:0000256" key="9">
    <source>
        <dbReference type="ARBA" id="ARBA00022692"/>
    </source>
</evidence>
<keyword evidence="12 21" id="KW-0547">Nucleotide-binding</keyword>
<evidence type="ECO:0000256" key="3">
    <source>
        <dbReference type="ARBA" id="ARBA00012513"/>
    </source>
</evidence>
<keyword evidence="15" id="KW-1133">Transmembrane helix</keyword>
<evidence type="ECO:0000313" key="24">
    <source>
        <dbReference type="Proteomes" id="UP001341281"/>
    </source>
</evidence>
<dbReference type="Gene3D" id="3.30.200.20">
    <property type="entry name" value="Phosphorylase Kinase, domain 1"/>
    <property type="match status" value="1"/>
</dbReference>
<dbReference type="Proteomes" id="UP001341281">
    <property type="component" value="Chromosome 04"/>
</dbReference>
<dbReference type="Gene3D" id="3.80.10.10">
    <property type="entry name" value="Ribonuclease Inhibitor"/>
    <property type="match status" value="4"/>
</dbReference>
<keyword evidence="24" id="KW-1185">Reference proteome</keyword>
<dbReference type="GO" id="GO:0005524">
    <property type="term" value="F:ATP binding"/>
    <property type="evidence" value="ECO:0007669"/>
    <property type="project" value="UniProtKB-UniRule"/>
</dbReference>
<gene>
    <name evidence="23" type="ORF">U9M48_016978</name>
</gene>
<evidence type="ECO:0000256" key="1">
    <source>
        <dbReference type="ARBA" id="ARBA00004162"/>
    </source>
</evidence>
<dbReference type="InterPro" id="IPR011009">
    <property type="entry name" value="Kinase-like_dom_sf"/>
</dbReference>
<dbReference type="FunFam" id="3.80.10.10:FF:000228">
    <property type="entry name" value="Leucine-rich repeat receptor-like serine/threonine-protein kinase BAM1"/>
    <property type="match status" value="1"/>
</dbReference>
<dbReference type="SMART" id="SM00220">
    <property type="entry name" value="S_TKc"/>
    <property type="match status" value="1"/>
</dbReference>
<keyword evidence="17" id="KW-0675">Receptor</keyword>
<keyword evidence="7" id="KW-0433">Leucine-rich repeat</keyword>
<keyword evidence="14 21" id="KW-0067">ATP-binding</keyword>
<dbReference type="FunFam" id="3.30.200.20:FF:000511">
    <property type="entry name" value="Leucine-rich receptor-like protein kinase family protein"/>
    <property type="match status" value="1"/>
</dbReference>
<dbReference type="InterPro" id="IPR008271">
    <property type="entry name" value="Ser/Thr_kinase_AS"/>
</dbReference>
<evidence type="ECO:0000256" key="5">
    <source>
        <dbReference type="ARBA" id="ARBA00022527"/>
    </source>
</evidence>
<accession>A0AAQ3WN49</accession>
<dbReference type="FunFam" id="1.10.510.10:FF:000417">
    <property type="entry name" value="Leucine-rich repeat receptor-like protein kinase"/>
    <property type="match status" value="1"/>
</dbReference>
<organism evidence="23 24">
    <name type="scientific">Paspalum notatum var. saurae</name>
    <dbReference type="NCBI Taxonomy" id="547442"/>
    <lineage>
        <taxon>Eukaryota</taxon>
        <taxon>Viridiplantae</taxon>
        <taxon>Streptophyta</taxon>
        <taxon>Embryophyta</taxon>
        <taxon>Tracheophyta</taxon>
        <taxon>Spermatophyta</taxon>
        <taxon>Magnoliopsida</taxon>
        <taxon>Liliopsida</taxon>
        <taxon>Poales</taxon>
        <taxon>Poaceae</taxon>
        <taxon>PACMAD clade</taxon>
        <taxon>Panicoideae</taxon>
        <taxon>Andropogonodae</taxon>
        <taxon>Paspaleae</taxon>
        <taxon>Paspalinae</taxon>
        <taxon>Paspalum</taxon>
    </lineage>
</organism>
<dbReference type="Gene3D" id="1.10.510.10">
    <property type="entry name" value="Transferase(Phosphotransferase) domain 1"/>
    <property type="match status" value="1"/>
</dbReference>
<keyword evidence="6" id="KW-0597">Phosphoprotein</keyword>
<evidence type="ECO:0000313" key="23">
    <source>
        <dbReference type="EMBL" id="WVZ67977.1"/>
    </source>
</evidence>
<keyword evidence="9" id="KW-0812">Transmembrane</keyword>
<evidence type="ECO:0000256" key="4">
    <source>
        <dbReference type="ARBA" id="ARBA00022475"/>
    </source>
</evidence>
<dbReference type="Pfam" id="PF00560">
    <property type="entry name" value="LRR_1"/>
    <property type="match status" value="3"/>
</dbReference>
<dbReference type="InterPro" id="IPR003591">
    <property type="entry name" value="Leu-rich_rpt_typical-subtyp"/>
</dbReference>
<dbReference type="PANTHER" id="PTHR48056:SF20">
    <property type="entry name" value="PROTEIN KINASE DOMAIN-CONTAINING PROTEIN"/>
    <property type="match status" value="1"/>
</dbReference>
<comment type="catalytic activity">
    <reaction evidence="19">
        <text>L-threonyl-[protein] + ATP = O-phospho-L-threonyl-[protein] + ADP + H(+)</text>
        <dbReference type="Rhea" id="RHEA:46608"/>
        <dbReference type="Rhea" id="RHEA-COMP:11060"/>
        <dbReference type="Rhea" id="RHEA-COMP:11605"/>
        <dbReference type="ChEBI" id="CHEBI:15378"/>
        <dbReference type="ChEBI" id="CHEBI:30013"/>
        <dbReference type="ChEBI" id="CHEBI:30616"/>
        <dbReference type="ChEBI" id="CHEBI:61977"/>
        <dbReference type="ChEBI" id="CHEBI:456216"/>
        <dbReference type="EC" id="2.7.11.1"/>
    </reaction>
</comment>
<protein>
    <recommendedName>
        <fullName evidence="3">non-specific serine/threonine protein kinase</fullName>
        <ecNumber evidence="3">2.7.11.1</ecNumber>
    </recommendedName>
</protein>
<dbReference type="Pfam" id="PF23598">
    <property type="entry name" value="LRR_14"/>
    <property type="match status" value="1"/>
</dbReference>
<dbReference type="EMBL" id="CP144748">
    <property type="protein sequence ID" value="WVZ67977.1"/>
    <property type="molecule type" value="Genomic_DNA"/>
</dbReference>
<dbReference type="PANTHER" id="PTHR48056">
    <property type="entry name" value="LRR RECEPTOR-LIKE SERINE/THREONINE-PROTEIN KINASE-RELATED"/>
    <property type="match status" value="1"/>
</dbReference>
<comment type="subcellular location">
    <subcellularLocation>
        <location evidence="1">Cell membrane</location>
        <topology evidence="1">Single-pass membrane protein</topology>
    </subcellularLocation>
</comment>
<evidence type="ECO:0000256" key="11">
    <source>
        <dbReference type="ARBA" id="ARBA00022737"/>
    </source>
</evidence>
<keyword evidence="4" id="KW-1003">Cell membrane</keyword>
<dbReference type="Pfam" id="PF00069">
    <property type="entry name" value="Pkinase"/>
    <property type="match status" value="1"/>
</dbReference>
<keyword evidence="5" id="KW-0723">Serine/threonine-protein kinase</keyword>
<keyword evidence="8" id="KW-0808">Transferase</keyword>
<reference evidence="23 24" key="1">
    <citation type="submission" date="2024-02" db="EMBL/GenBank/DDBJ databases">
        <title>High-quality chromosome-scale genome assembly of Pensacola bahiagrass (Paspalum notatum Flugge var. saurae).</title>
        <authorList>
            <person name="Vega J.M."/>
            <person name="Podio M."/>
            <person name="Orjuela J."/>
            <person name="Siena L.A."/>
            <person name="Pessino S.C."/>
            <person name="Combes M.C."/>
            <person name="Mariac C."/>
            <person name="Albertini E."/>
            <person name="Pupilli F."/>
            <person name="Ortiz J.P.A."/>
            <person name="Leblanc O."/>
        </authorList>
    </citation>
    <scope>NUCLEOTIDE SEQUENCE [LARGE SCALE GENOMIC DNA]</scope>
    <source>
        <strain evidence="23">R1</strain>
        <tissue evidence="23">Leaf</tissue>
    </source>
</reference>
<dbReference type="Pfam" id="PF13855">
    <property type="entry name" value="LRR_8"/>
    <property type="match status" value="2"/>
</dbReference>
<evidence type="ECO:0000256" key="13">
    <source>
        <dbReference type="ARBA" id="ARBA00022777"/>
    </source>
</evidence>
<evidence type="ECO:0000256" key="8">
    <source>
        <dbReference type="ARBA" id="ARBA00022679"/>
    </source>
</evidence>
<keyword evidence="13" id="KW-0418">Kinase</keyword>
<comment type="catalytic activity">
    <reaction evidence="20">
        <text>L-seryl-[protein] + ATP = O-phospho-L-seryl-[protein] + ADP + H(+)</text>
        <dbReference type="Rhea" id="RHEA:17989"/>
        <dbReference type="Rhea" id="RHEA-COMP:9863"/>
        <dbReference type="Rhea" id="RHEA-COMP:11604"/>
        <dbReference type="ChEBI" id="CHEBI:15378"/>
        <dbReference type="ChEBI" id="CHEBI:29999"/>
        <dbReference type="ChEBI" id="CHEBI:30616"/>
        <dbReference type="ChEBI" id="CHEBI:83421"/>
        <dbReference type="ChEBI" id="CHEBI:456216"/>
        <dbReference type="EC" id="2.7.11.1"/>
    </reaction>
</comment>
<dbReference type="AlphaFoldDB" id="A0AAQ3WN49"/>
<keyword evidence="10" id="KW-0732">Signal</keyword>
<dbReference type="SMART" id="SM00369">
    <property type="entry name" value="LRR_TYP"/>
    <property type="match status" value="8"/>
</dbReference>
<dbReference type="SUPFAM" id="SSF52058">
    <property type="entry name" value="L domain-like"/>
    <property type="match status" value="1"/>
</dbReference>
<evidence type="ECO:0000256" key="12">
    <source>
        <dbReference type="ARBA" id="ARBA00022741"/>
    </source>
</evidence>
<dbReference type="SUPFAM" id="SSF56112">
    <property type="entry name" value="Protein kinase-like (PK-like)"/>
    <property type="match status" value="1"/>
</dbReference>
<keyword evidence="11" id="KW-0677">Repeat</keyword>
<evidence type="ECO:0000256" key="18">
    <source>
        <dbReference type="ARBA" id="ARBA00023180"/>
    </source>
</evidence>
<dbReference type="FunFam" id="3.80.10.10:FF:000215">
    <property type="entry name" value="Receptor-like protein kinase HSL1"/>
    <property type="match status" value="1"/>
</dbReference>
<dbReference type="InterPro" id="IPR017441">
    <property type="entry name" value="Protein_kinase_ATP_BS"/>
</dbReference>
<dbReference type="FunFam" id="3.80.10.10:FF:000590">
    <property type="entry name" value="Leucine-rich receptor-like protein kinase family protein"/>
    <property type="match status" value="1"/>
</dbReference>
<evidence type="ECO:0000256" key="7">
    <source>
        <dbReference type="ARBA" id="ARBA00022614"/>
    </source>
</evidence>
<sequence length="1071" mass="117325">MLPCLISIQVGTWEQHKWSETKVATGMRGICDFGEHEATTRAFVWHVKTCSCKPRAEDALPVAPRTHGRTAVQVPVGGARLDEADDTAYGTSSSRRRCTILRFGTTSGGVKNIVQALVSGCILVLPAHAPPFPCSCLVSLINSVSAVLLSIQYASALMSGSLIFRDALLDIKGHLEDPQNYLHNWDVSHSPCQFYGVTCDHNSGDVIGISLSNISLSGTISSSFSLLQQLRTLELGANSISGAVPAALANCTNLQVLNLSMNSLTGQLPDLSALLNLEVLDLSTNSFNGAFPVWVSKLSGLTELGLGENSFDEGDVPESIGNLKNLTWLFLGQCNLRGEIPASVFDLVSLGTLDFSRNQITGVFPKAISKLRNLWKIELYQNNLTGEIPQELAALTLLSEFDVSRNQLTGMLPKEIGGLKNLRIFHIYHNNFFGELPEGLGNLQFLESFSTYENQFSGKFPANLGRFSPLNTIDISENYFSGEFPRFLCQNNKLQFLLALTNNFSGEFPSSYSSCKTLQRFRISQNQLSGNIPPGLWGLPNAVIIDVADNGFIGGISSDIGFSVTLNQLYVQNNYFTGELPAELGRLSQLQKLVASNNRLSGQIPKQIGGLKQLTYLHLEHNALEGPIPSDIGMCSSMVDLNLAENSLTGDIPDTLISLISLNSLNISHNMISGDIPEDLQSLKLSDIDFSHNKLSGPVPPQLLMIAGDLAFSENAGLCVADTSEGWKQMISLVVLLSGLACLSYENYKLEEFNRKRDIESGGDTDLKWVLETFHPPELEPEEICNLDGENLVGCGSTGKVYRLELSKGRGTVAVKELWKRDEAKVLKTEINTLGKVRHRNILKLNAFLTDGASNFLVYEYVVNGNLYDAIRREFKAGQPELDWDKRCHIAVGVAKGIMYLHHDCSPAIIHRDIKSHNILLDEDYEPKLADFGIAKLVEGSPFSCFAGTHGYMAPELAYSLKATEKSDVYSFGVVLLELLTGRSPTDQQFDGEMDIVSWVSFHLAEQKPVPVLDPKVSNDASDHMIKALNIAILCTAQLPSERPTMREVVKMLINIDPSSTAGRAKIKNDR</sequence>
<dbReference type="PROSITE" id="PS00107">
    <property type="entry name" value="PROTEIN_KINASE_ATP"/>
    <property type="match status" value="1"/>
</dbReference>
<evidence type="ECO:0000256" key="6">
    <source>
        <dbReference type="ARBA" id="ARBA00022553"/>
    </source>
</evidence>
<dbReference type="PROSITE" id="PS51450">
    <property type="entry name" value="LRR"/>
    <property type="match status" value="2"/>
</dbReference>
<feature type="binding site" evidence="21">
    <location>
        <position position="816"/>
    </location>
    <ligand>
        <name>ATP</name>
        <dbReference type="ChEBI" id="CHEBI:30616"/>
    </ligand>
</feature>
<evidence type="ECO:0000256" key="2">
    <source>
        <dbReference type="ARBA" id="ARBA00008684"/>
    </source>
</evidence>
<keyword evidence="16" id="KW-0472">Membrane</keyword>
<dbReference type="InterPro" id="IPR000719">
    <property type="entry name" value="Prot_kinase_dom"/>
</dbReference>
<dbReference type="InterPro" id="IPR001611">
    <property type="entry name" value="Leu-rich_rpt"/>
</dbReference>
<name>A0AAQ3WN49_PASNO</name>
<evidence type="ECO:0000256" key="19">
    <source>
        <dbReference type="ARBA" id="ARBA00047899"/>
    </source>
</evidence>
<evidence type="ECO:0000256" key="14">
    <source>
        <dbReference type="ARBA" id="ARBA00022840"/>
    </source>
</evidence>
<dbReference type="GO" id="GO:0005886">
    <property type="term" value="C:plasma membrane"/>
    <property type="evidence" value="ECO:0007669"/>
    <property type="project" value="UniProtKB-SubCell"/>
</dbReference>
<dbReference type="GO" id="GO:0033612">
    <property type="term" value="F:receptor serine/threonine kinase binding"/>
    <property type="evidence" value="ECO:0007669"/>
    <property type="project" value="TreeGrafter"/>
</dbReference>
<dbReference type="InterPro" id="IPR055414">
    <property type="entry name" value="LRR_R13L4/SHOC2-like"/>
</dbReference>
<proteinExistence type="inferred from homology"/>
<keyword evidence="18" id="KW-0325">Glycoprotein</keyword>
<evidence type="ECO:0000256" key="15">
    <source>
        <dbReference type="ARBA" id="ARBA00022989"/>
    </source>
</evidence>